<evidence type="ECO:0000313" key="2">
    <source>
        <dbReference type="EMBL" id="QLG28858.1"/>
    </source>
</evidence>
<dbReference type="Proteomes" id="UP000509750">
    <property type="component" value="Chromosome"/>
</dbReference>
<name>A0A7D5KXW5_9EURY</name>
<keyword evidence="1" id="KW-0812">Transmembrane</keyword>
<keyword evidence="1" id="KW-1133">Transmembrane helix</keyword>
<evidence type="ECO:0000256" key="1">
    <source>
        <dbReference type="SAM" id="Phobius"/>
    </source>
</evidence>
<dbReference type="AlphaFoldDB" id="A0A7D5KXW5"/>
<dbReference type="EMBL" id="CP058529">
    <property type="protein sequence ID" value="QLG28858.1"/>
    <property type="molecule type" value="Genomic_DNA"/>
</dbReference>
<keyword evidence="1" id="KW-0472">Membrane</keyword>
<organism evidence="2 3">
    <name type="scientific">Halorarum halophilum</name>
    <dbReference type="NCBI Taxonomy" id="2743090"/>
    <lineage>
        <taxon>Archaea</taxon>
        <taxon>Methanobacteriati</taxon>
        <taxon>Methanobacteriota</taxon>
        <taxon>Stenosarchaea group</taxon>
        <taxon>Halobacteria</taxon>
        <taxon>Halobacteriales</taxon>
        <taxon>Haloferacaceae</taxon>
        <taxon>Halorarum</taxon>
    </lineage>
</organism>
<dbReference type="KEGG" id="halg:HUG10_15500"/>
<evidence type="ECO:0000313" key="3">
    <source>
        <dbReference type="Proteomes" id="UP000509750"/>
    </source>
</evidence>
<keyword evidence="3" id="KW-1185">Reference proteome</keyword>
<proteinExistence type="predicted"/>
<protein>
    <submittedName>
        <fullName evidence="2">Uncharacterized protein</fullName>
    </submittedName>
</protein>
<dbReference type="RefSeq" id="WP_179170432.1">
    <property type="nucleotide sequence ID" value="NZ_CP058529.1"/>
</dbReference>
<gene>
    <name evidence="2" type="ORF">HUG10_15500</name>
</gene>
<dbReference type="OrthoDB" id="293025at2157"/>
<reference evidence="2 3" key="1">
    <citation type="submission" date="2020-07" db="EMBL/GenBank/DDBJ databases">
        <title>Gai3-2, isolated from salt lake.</title>
        <authorList>
            <person name="Cui H."/>
            <person name="Shi X."/>
        </authorList>
    </citation>
    <scope>NUCLEOTIDE SEQUENCE [LARGE SCALE GENOMIC DNA]</scope>
    <source>
        <strain evidence="2 3">Gai3-2</strain>
    </source>
</reference>
<sequence>MAVETSPRSRPLTALSEHKLFVGAVAAGALMILLARFVLEGVIAGMFGVWGISLVLVSVGSFLFLWAWGAYNR</sequence>
<accession>A0A7D5KXW5</accession>
<feature type="transmembrane region" description="Helical" evidence="1">
    <location>
        <begin position="46"/>
        <end position="68"/>
    </location>
</feature>
<dbReference type="GeneID" id="56030267"/>
<feature type="transmembrane region" description="Helical" evidence="1">
    <location>
        <begin position="20"/>
        <end position="39"/>
    </location>
</feature>